<protein>
    <submittedName>
        <fullName evidence="1">Uncharacterized protein</fullName>
    </submittedName>
</protein>
<reference evidence="1 2" key="1">
    <citation type="submission" date="2016-01" db="EMBL/GenBank/DDBJ databases">
        <title>Highly variable Streptococcus oralis are common among viridans streptococci isolated from primates.</title>
        <authorList>
            <person name="Denapaite D."/>
            <person name="Rieger M."/>
            <person name="Koendgen S."/>
            <person name="Brueckner R."/>
            <person name="Ochigava I."/>
            <person name="Kappeler P."/>
            <person name="Maetz-Rensing K."/>
            <person name="Leendertz F."/>
            <person name="Hakenbeck R."/>
        </authorList>
    </citation>
    <scope>NUCLEOTIDE SEQUENCE [LARGE SCALE GENOMIC DNA]</scope>
    <source>
        <strain evidence="1 2">DD08</strain>
    </source>
</reference>
<organism evidence="1 2">
    <name type="scientific">Streptococcus cristatus</name>
    <dbReference type="NCBI Taxonomy" id="45634"/>
    <lineage>
        <taxon>Bacteria</taxon>
        <taxon>Bacillati</taxon>
        <taxon>Bacillota</taxon>
        <taxon>Bacilli</taxon>
        <taxon>Lactobacillales</taxon>
        <taxon>Streptococcaceae</taxon>
        <taxon>Streptococcus</taxon>
    </lineage>
</organism>
<gene>
    <name evidence="1" type="ORF">SCRDD08_00911</name>
</gene>
<sequence>MELQIKSNTLDIEKILEKSLSDVLGDDIDNILMRKVEKVISTVVNEKIDNLAIGEKWLNDQKLAEHFGKEKRQIQYLLRKMELDPVARKYISKEGGRSTKVKVFEAWESWYEDQKYKSKSEPFAWVA</sequence>
<dbReference type="AlphaFoldDB" id="A0A139N211"/>
<dbReference type="PATRIC" id="fig|45634.12.peg.948"/>
<evidence type="ECO:0000313" key="1">
    <source>
        <dbReference type="EMBL" id="KXT69972.1"/>
    </source>
</evidence>
<dbReference type="EMBL" id="LQRD01000033">
    <property type="protein sequence ID" value="KXT69972.1"/>
    <property type="molecule type" value="Genomic_DNA"/>
</dbReference>
<comment type="caution">
    <text evidence="1">The sequence shown here is derived from an EMBL/GenBank/DDBJ whole genome shotgun (WGS) entry which is preliminary data.</text>
</comment>
<evidence type="ECO:0000313" key="2">
    <source>
        <dbReference type="Proteomes" id="UP000070377"/>
    </source>
</evidence>
<proteinExistence type="predicted"/>
<dbReference type="STRING" id="45634.SCRDD08_00911"/>
<dbReference type="RefSeq" id="WP_231089326.1">
    <property type="nucleotide sequence ID" value="NZ_JWGF01000103.1"/>
</dbReference>
<dbReference type="Proteomes" id="UP000070377">
    <property type="component" value="Unassembled WGS sequence"/>
</dbReference>
<accession>A0A139N211</accession>
<name>A0A139N211_STRCR</name>